<dbReference type="GO" id="GO:0005730">
    <property type="term" value="C:nucleolus"/>
    <property type="evidence" value="ECO:0007669"/>
    <property type="project" value="UniProtKB-SubCell"/>
</dbReference>
<dbReference type="InterPro" id="IPR016024">
    <property type="entry name" value="ARM-type_fold"/>
</dbReference>
<organism evidence="8">
    <name type="scientific">Drosophila grimshawi</name>
    <name type="common">Hawaiian fruit fly</name>
    <name type="synonym">Idiomyia grimshawi</name>
    <dbReference type="NCBI Taxonomy" id="7222"/>
    <lineage>
        <taxon>Eukaryota</taxon>
        <taxon>Metazoa</taxon>
        <taxon>Ecdysozoa</taxon>
        <taxon>Arthropoda</taxon>
        <taxon>Hexapoda</taxon>
        <taxon>Insecta</taxon>
        <taxon>Pterygota</taxon>
        <taxon>Neoptera</taxon>
        <taxon>Endopterygota</taxon>
        <taxon>Diptera</taxon>
        <taxon>Brachycera</taxon>
        <taxon>Muscomorpha</taxon>
        <taxon>Ephydroidea</taxon>
        <taxon>Drosophilidae</taxon>
        <taxon>Drosophila</taxon>
        <taxon>Hawaiian Drosophila</taxon>
    </lineage>
</organism>
<dbReference type="FunCoup" id="B4J0I1">
    <property type="interactions" value="1189"/>
</dbReference>
<accession>B4J0I1</accession>
<dbReference type="SUPFAM" id="SSF48371">
    <property type="entry name" value="ARM repeat"/>
    <property type="match status" value="1"/>
</dbReference>
<feature type="compositionally biased region" description="Acidic residues" evidence="5">
    <location>
        <begin position="236"/>
        <end position="285"/>
    </location>
</feature>
<feature type="domain" description="MI" evidence="6">
    <location>
        <begin position="646"/>
        <end position="760"/>
    </location>
</feature>
<proteinExistence type="inferred from homology"/>
<feature type="region of interest" description="Disordered" evidence="5">
    <location>
        <begin position="210"/>
        <end position="300"/>
    </location>
</feature>
<evidence type="ECO:0000256" key="4">
    <source>
        <dbReference type="SAM" id="Coils"/>
    </source>
</evidence>
<evidence type="ECO:0000259" key="6">
    <source>
        <dbReference type="PROSITE" id="PS51366"/>
    </source>
</evidence>
<evidence type="ECO:0000256" key="1">
    <source>
        <dbReference type="ARBA" id="ARBA00004604"/>
    </source>
</evidence>
<dbReference type="OrthoDB" id="10260961at2759"/>
<dbReference type="PANTHER" id="PTHR18034">
    <property type="entry name" value="CELL CYCLE CONTROL PROTEIN CWF22-RELATED"/>
    <property type="match status" value="1"/>
</dbReference>
<dbReference type="SMART" id="SM00543">
    <property type="entry name" value="MIF4G"/>
    <property type="match status" value="1"/>
</dbReference>
<feature type="compositionally biased region" description="Basic and acidic residues" evidence="5">
    <location>
        <begin position="13"/>
        <end position="26"/>
    </location>
</feature>
<dbReference type="OMA" id="FMVDILN"/>
<dbReference type="GO" id="GO:0003723">
    <property type="term" value="F:RNA binding"/>
    <property type="evidence" value="ECO:0007669"/>
    <property type="project" value="InterPro"/>
</dbReference>
<dbReference type="eggNOG" id="KOG2141">
    <property type="taxonomic scope" value="Eukaryota"/>
</dbReference>
<dbReference type="GO" id="GO:0042274">
    <property type="term" value="P:ribosomal small subunit biogenesis"/>
    <property type="evidence" value="ECO:0007669"/>
    <property type="project" value="TreeGrafter"/>
</dbReference>
<keyword evidence="8" id="KW-1185">Reference proteome</keyword>
<dbReference type="InterPro" id="IPR050781">
    <property type="entry name" value="CWC22_splicing_factor"/>
</dbReference>
<protein>
    <submittedName>
        <fullName evidence="7">GH16479</fullName>
    </submittedName>
</protein>
<feature type="compositionally biased region" description="Basic and acidic residues" evidence="5">
    <location>
        <begin position="69"/>
        <end position="78"/>
    </location>
</feature>
<dbReference type="Proteomes" id="UP000001070">
    <property type="component" value="Unassembled WGS sequence"/>
</dbReference>
<dbReference type="InterPro" id="IPR003890">
    <property type="entry name" value="MIF4G-like_typ-3"/>
</dbReference>
<gene>
    <name evidence="7" type="primary">Dgri\GH16479</name>
    <name evidence="7" type="ORF">Dgri_GH16479</name>
</gene>
<dbReference type="PROSITE" id="PS51366">
    <property type="entry name" value="MI"/>
    <property type="match status" value="1"/>
</dbReference>
<dbReference type="FunFam" id="1.25.40.180:FF:000032">
    <property type="entry name" value="Nucleolar MIF4G domain-containing protein 1"/>
    <property type="match status" value="1"/>
</dbReference>
<dbReference type="Pfam" id="PF02847">
    <property type="entry name" value="MA3"/>
    <property type="match status" value="1"/>
</dbReference>
<dbReference type="InterPro" id="IPR003891">
    <property type="entry name" value="Initiation_fac_eIF4g_MI"/>
</dbReference>
<evidence type="ECO:0000313" key="8">
    <source>
        <dbReference type="Proteomes" id="UP000001070"/>
    </source>
</evidence>
<evidence type="ECO:0000256" key="3">
    <source>
        <dbReference type="ARBA" id="ARBA00023242"/>
    </source>
</evidence>
<feature type="compositionally biased region" description="Basic and acidic residues" evidence="5">
    <location>
        <begin position="210"/>
        <end position="232"/>
    </location>
</feature>
<dbReference type="PhylomeDB" id="B4J0I1"/>
<feature type="compositionally biased region" description="Acidic residues" evidence="5">
    <location>
        <begin position="82"/>
        <end position="99"/>
    </location>
</feature>
<dbReference type="PANTHER" id="PTHR18034:SF4">
    <property type="entry name" value="NUCLEOLAR MIF4G DOMAIN-CONTAINING PROTEIN 1"/>
    <property type="match status" value="1"/>
</dbReference>
<dbReference type="HOGENOM" id="CLU_006786_0_0_1"/>
<dbReference type="Pfam" id="PF02854">
    <property type="entry name" value="MIF4G"/>
    <property type="match status" value="1"/>
</dbReference>
<feature type="coiled-coil region" evidence="4">
    <location>
        <begin position="155"/>
        <end position="182"/>
    </location>
</feature>
<feature type="compositionally biased region" description="Basic residues" evidence="5">
    <location>
        <begin position="56"/>
        <end position="68"/>
    </location>
</feature>
<comment type="subcellular location">
    <subcellularLocation>
        <location evidence="1">Nucleus</location>
        <location evidence="1">Nucleolus</location>
    </subcellularLocation>
</comment>
<keyword evidence="4" id="KW-0175">Coiled coil</keyword>
<evidence type="ECO:0000256" key="2">
    <source>
        <dbReference type="ARBA" id="ARBA00006856"/>
    </source>
</evidence>
<reference evidence="7 8" key="1">
    <citation type="journal article" date="2007" name="Nature">
        <title>Evolution of genes and genomes on the Drosophila phylogeny.</title>
        <authorList>
            <consortium name="Drosophila 12 Genomes Consortium"/>
            <person name="Clark A.G."/>
            <person name="Eisen M.B."/>
            <person name="Smith D.R."/>
            <person name="Bergman C.M."/>
            <person name="Oliver B."/>
            <person name="Markow T.A."/>
            <person name="Kaufman T.C."/>
            <person name="Kellis M."/>
            <person name="Gelbart W."/>
            <person name="Iyer V.N."/>
            <person name="Pollard D.A."/>
            <person name="Sackton T.B."/>
            <person name="Larracuente A.M."/>
            <person name="Singh N.D."/>
            <person name="Abad J.P."/>
            <person name="Abt D.N."/>
            <person name="Adryan B."/>
            <person name="Aguade M."/>
            <person name="Akashi H."/>
            <person name="Anderson W.W."/>
            <person name="Aquadro C.F."/>
            <person name="Ardell D.H."/>
            <person name="Arguello R."/>
            <person name="Artieri C.G."/>
            <person name="Barbash D.A."/>
            <person name="Barker D."/>
            <person name="Barsanti P."/>
            <person name="Batterham P."/>
            <person name="Batzoglou S."/>
            <person name="Begun D."/>
            <person name="Bhutkar A."/>
            <person name="Blanco E."/>
            <person name="Bosak S.A."/>
            <person name="Bradley R.K."/>
            <person name="Brand A.D."/>
            <person name="Brent M.R."/>
            <person name="Brooks A.N."/>
            <person name="Brown R.H."/>
            <person name="Butlin R.K."/>
            <person name="Caggese C."/>
            <person name="Calvi B.R."/>
            <person name="Bernardo de Carvalho A."/>
            <person name="Caspi A."/>
            <person name="Castrezana S."/>
            <person name="Celniker S.E."/>
            <person name="Chang J.L."/>
            <person name="Chapple C."/>
            <person name="Chatterji S."/>
            <person name="Chinwalla A."/>
            <person name="Civetta A."/>
            <person name="Clifton S.W."/>
            <person name="Comeron J.M."/>
            <person name="Costello J.C."/>
            <person name="Coyne J.A."/>
            <person name="Daub J."/>
            <person name="David R.G."/>
            <person name="Delcher A.L."/>
            <person name="Delehaunty K."/>
            <person name="Do C.B."/>
            <person name="Ebling H."/>
            <person name="Edwards K."/>
            <person name="Eickbush T."/>
            <person name="Evans J.D."/>
            <person name="Filipski A."/>
            <person name="Findeiss S."/>
            <person name="Freyhult E."/>
            <person name="Fulton L."/>
            <person name="Fulton R."/>
            <person name="Garcia A.C."/>
            <person name="Gardiner A."/>
            <person name="Garfield D.A."/>
            <person name="Garvin B.E."/>
            <person name="Gibson G."/>
            <person name="Gilbert D."/>
            <person name="Gnerre S."/>
            <person name="Godfrey J."/>
            <person name="Good R."/>
            <person name="Gotea V."/>
            <person name="Gravely B."/>
            <person name="Greenberg A.J."/>
            <person name="Griffiths-Jones S."/>
            <person name="Gross S."/>
            <person name="Guigo R."/>
            <person name="Gustafson E.A."/>
            <person name="Haerty W."/>
            <person name="Hahn M.W."/>
            <person name="Halligan D.L."/>
            <person name="Halpern A.L."/>
            <person name="Halter G.M."/>
            <person name="Han M.V."/>
            <person name="Heger A."/>
            <person name="Hillier L."/>
            <person name="Hinrichs A.S."/>
            <person name="Holmes I."/>
            <person name="Hoskins R.A."/>
            <person name="Hubisz M.J."/>
            <person name="Hultmark D."/>
            <person name="Huntley M.A."/>
            <person name="Jaffe D.B."/>
            <person name="Jagadeeshan S."/>
            <person name="Jeck W.R."/>
            <person name="Johnson J."/>
            <person name="Jones C.D."/>
            <person name="Jordan W.C."/>
            <person name="Karpen G.H."/>
            <person name="Kataoka E."/>
            <person name="Keightley P.D."/>
            <person name="Kheradpour P."/>
            <person name="Kirkness E.F."/>
            <person name="Koerich L.B."/>
            <person name="Kristiansen K."/>
            <person name="Kudrna D."/>
            <person name="Kulathinal R.J."/>
            <person name="Kumar S."/>
            <person name="Kwok R."/>
            <person name="Lander E."/>
            <person name="Langley C.H."/>
            <person name="Lapoint R."/>
            <person name="Lazzaro B.P."/>
            <person name="Lee S.J."/>
            <person name="Levesque L."/>
            <person name="Li R."/>
            <person name="Lin C.F."/>
            <person name="Lin M.F."/>
            <person name="Lindblad-Toh K."/>
            <person name="Llopart A."/>
            <person name="Long M."/>
            <person name="Low L."/>
            <person name="Lozovsky E."/>
            <person name="Lu J."/>
            <person name="Luo M."/>
            <person name="Machado C.A."/>
            <person name="Makalowski W."/>
            <person name="Marzo M."/>
            <person name="Matsuda M."/>
            <person name="Matzkin L."/>
            <person name="McAllister B."/>
            <person name="McBride C.S."/>
            <person name="McKernan B."/>
            <person name="McKernan K."/>
            <person name="Mendez-Lago M."/>
            <person name="Minx P."/>
            <person name="Mollenhauer M.U."/>
            <person name="Montooth K."/>
            <person name="Mount S.M."/>
            <person name="Mu X."/>
            <person name="Myers E."/>
            <person name="Negre B."/>
            <person name="Newfeld S."/>
            <person name="Nielsen R."/>
            <person name="Noor M.A."/>
            <person name="O'Grady P."/>
            <person name="Pachter L."/>
            <person name="Papaceit M."/>
            <person name="Parisi M.J."/>
            <person name="Parisi M."/>
            <person name="Parts L."/>
            <person name="Pedersen J.S."/>
            <person name="Pesole G."/>
            <person name="Phillippy A.M."/>
            <person name="Ponting C.P."/>
            <person name="Pop M."/>
            <person name="Porcelli D."/>
            <person name="Powell J.R."/>
            <person name="Prohaska S."/>
            <person name="Pruitt K."/>
            <person name="Puig M."/>
            <person name="Quesneville H."/>
            <person name="Ram K.R."/>
            <person name="Rand D."/>
            <person name="Rasmussen M.D."/>
            <person name="Reed L.K."/>
            <person name="Reenan R."/>
            <person name="Reily A."/>
            <person name="Remington K.A."/>
            <person name="Rieger T.T."/>
            <person name="Ritchie M.G."/>
            <person name="Robin C."/>
            <person name="Rogers Y.H."/>
            <person name="Rohde C."/>
            <person name="Rozas J."/>
            <person name="Rubenfield M.J."/>
            <person name="Ruiz A."/>
            <person name="Russo S."/>
            <person name="Salzberg S.L."/>
            <person name="Sanchez-Gracia A."/>
            <person name="Saranga D.J."/>
            <person name="Sato H."/>
            <person name="Schaeffer S.W."/>
            <person name="Schatz M.C."/>
            <person name="Schlenke T."/>
            <person name="Schwartz R."/>
            <person name="Segarra C."/>
            <person name="Singh R.S."/>
            <person name="Sirot L."/>
            <person name="Sirota M."/>
            <person name="Sisneros N.B."/>
            <person name="Smith C.D."/>
            <person name="Smith T.F."/>
            <person name="Spieth J."/>
            <person name="Stage D.E."/>
            <person name="Stark A."/>
            <person name="Stephan W."/>
            <person name="Strausberg R.L."/>
            <person name="Strempel S."/>
            <person name="Sturgill D."/>
            <person name="Sutton G."/>
            <person name="Sutton G.G."/>
            <person name="Tao W."/>
            <person name="Teichmann S."/>
            <person name="Tobari Y.N."/>
            <person name="Tomimura Y."/>
            <person name="Tsolas J.M."/>
            <person name="Valente V.L."/>
            <person name="Venter E."/>
            <person name="Venter J.C."/>
            <person name="Vicario S."/>
            <person name="Vieira F.G."/>
            <person name="Vilella A.J."/>
            <person name="Villasante A."/>
            <person name="Walenz B."/>
            <person name="Wang J."/>
            <person name="Wasserman M."/>
            <person name="Watts T."/>
            <person name="Wilson D."/>
            <person name="Wilson R.K."/>
            <person name="Wing R.A."/>
            <person name="Wolfner M.F."/>
            <person name="Wong A."/>
            <person name="Wong G.K."/>
            <person name="Wu C.I."/>
            <person name="Wu G."/>
            <person name="Yamamoto D."/>
            <person name="Yang H.P."/>
            <person name="Yang S.P."/>
            <person name="Yorke J.A."/>
            <person name="Yoshida K."/>
            <person name="Zdobnov E."/>
            <person name="Zhang P."/>
            <person name="Zhang Y."/>
            <person name="Zimin A.V."/>
            <person name="Baldwin J."/>
            <person name="Abdouelleil A."/>
            <person name="Abdulkadir J."/>
            <person name="Abebe A."/>
            <person name="Abera B."/>
            <person name="Abreu J."/>
            <person name="Acer S.C."/>
            <person name="Aftuck L."/>
            <person name="Alexander A."/>
            <person name="An P."/>
            <person name="Anderson E."/>
            <person name="Anderson S."/>
            <person name="Arachi H."/>
            <person name="Azer M."/>
            <person name="Bachantsang P."/>
            <person name="Barry A."/>
            <person name="Bayul T."/>
            <person name="Berlin A."/>
            <person name="Bessette D."/>
            <person name="Bloom T."/>
            <person name="Blye J."/>
            <person name="Boguslavskiy L."/>
            <person name="Bonnet C."/>
            <person name="Boukhgalter B."/>
            <person name="Bourzgui I."/>
            <person name="Brown A."/>
            <person name="Cahill P."/>
            <person name="Channer S."/>
            <person name="Cheshatsang Y."/>
            <person name="Chuda L."/>
            <person name="Citroen M."/>
            <person name="Collymore A."/>
            <person name="Cooke P."/>
            <person name="Costello M."/>
            <person name="D'Aco K."/>
            <person name="Daza R."/>
            <person name="De Haan G."/>
            <person name="DeGray S."/>
            <person name="DeMaso C."/>
            <person name="Dhargay N."/>
            <person name="Dooley K."/>
            <person name="Dooley E."/>
            <person name="Doricent M."/>
            <person name="Dorje P."/>
            <person name="Dorjee K."/>
            <person name="Dupes A."/>
            <person name="Elong R."/>
            <person name="Falk J."/>
            <person name="Farina A."/>
            <person name="Faro S."/>
            <person name="Ferguson D."/>
            <person name="Fisher S."/>
            <person name="Foley C.D."/>
            <person name="Franke A."/>
            <person name="Friedrich D."/>
            <person name="Gadbois L."/>
            <person name="Gearin G."/>
            <person name="Gearin C.R."/>
            <person name="Giannoukos G."/>
            <person name="Goode T."/>
            <person name="Graham J."/>
            <person name="Grandbois E."/>
            <person name="Grewal S."/>
            <person name="Gyaltsen K."/>
            <person name="Hafez N."/>
            <person name="Hagos B."/>
            <person name="Hall J."/>
            <person name="Henson C."/>
            <person name="Hollinger A."/>
            <person name="Honan T."/>
            <person name="Huard M.D."/>
            <person name="Hughes L."/>
            <person name="Hurhula B."/>
            <person name="Husby M.E."/>
            <person name="Kamat A."/>
            <person name="Kanga B."/>
            <person name="Kashin S."/>
            <person name="Khazanovich D."/>
            <person name="Kisner P."/>
            <person name="Lance K."/>
            <person name="Lara M."/>
            <person name="Lee W."/>
            <person name="Lennon N."/>
            <person name="Letendre F."/>
            <person name="LeVine R."/>
            <person name="Lipovsky A."/>
            <person name="Liu X."/>
            <person name="Liu J."/>
            <person name="Liu S."/>
            <person name="Lokyitsang T."/>
            <person name="Lokyitsang Y."/>
            <person name="Lubonja R."/>
            <person name="Lui A."/>
            <person name="MacDonald P."/>
            <person name="Magnisalis V."/>
            <person name="Maru K."/>
            <person name="Matthews C."/>
            <person name="McCusker W."/>
            <person name="McDonough S."/>
            <person name="Mehta T."/>
            <person name="Meldrim J."/>
            <person name="Meneus L."/>
            <person name="Mihai O."/>
            <person name="Mihalev A."/>
            <person name="Mihova T."/>
            <person name="Mittelman R."/>
            <person name="Mlenga V."/>
            <person name="Montmayeur A."/>
            <person name="Mulrain L."/>
            <person name="Navidi A."/>
            <person name="Naylor J."/>
            <person name="Negash T."/>
            <person name="Nguyen T."/>
            <person name="Nguyen N."/>
            <person name="Nicol R."/>
            <person name="Norbu C."/>
            <person name="Norbu N."/>
            <person name="Novod N."/>
            <person name="O'Neill B."/>
            <person name="Osman S."/>
            <person name="Markiewicz E."/>
            <person name="Oyono O.L."/>
            <person name="Patti C."/>
            <person name="Phunkhang P."/>
            <person name="Pierre F."/>
            <person name="Priest M."/>
            <person name="Raghuraman S."/>
            <person name="Rege F."/>
            <person name="Reyes R."/>
            <person name="Rise C."/>
            <person name="Rogov P."/>
            <person name="Ross K."/>
            <person name="Ryan E."/>
            <person name="Settipalli S."/>
            <person name="Shea T."/>
            <person name="Sherpa N."/>
            <person name="Shi L."/>
            <person name="Shih D."/>
            <person name="Sparrow T."/>
            <person name="Spaulding J."/>
            <person name="Stalker J."/>
            <person name="Stange-Thomann N."/>
            <person name="Stavropoulos S."/>
            <person name="Stone C."/>
            <person name="Strader C."/>
            <person name="Tesfaye S."/>
            <person name="Thomson T."/>
            <person name="Thoulutsang Y."/>
            <person name="Thoulutsang D."/>
            <person name="Topham K."/>
            <person name="Topping I."/>
            <person name="Tsamla T."/>
            <person name="Vassiliev H."/>
            <person name="Vo A."/>
            <person name="Wangchuk T."/>
            <person name="Wangdi T."/>
            <person name="Weiand M."/>
            <person name="Wilkinson J."/>
            <person name="Wilson A."/>
            <person name="Yadav S."/>
            <person name="Young G."/>
            <person name="Yu Q."/>
            <person name="Zembek L."/>
            <person name="Zhong D."/>
            <person name="Zimmer A."/>
            <person name="Zwirko Z."/>
            <person name="Jaffe D.B."/>
            <person name="Alvarez P."/>
            <person name="Brockman W."/>
            <person name="Butler J."/>
            <person name="Chin C."/>
            <person name="Gnerre S."/>
            <person name="Grabherr M."/>
            <person name="Kleber M."/>
            <person name="Mauceli E."/>
            <person name="MacCallum I."/>
        </authorList>
    </citation>
    <scope>NUCLEOTIDE SEQUENCE [LARGE SCALE GENOMIC DNA]</scope>
    <source>
        <strain evidence="8">Tucson 15287-2541.00</strain>
    </source>
</reference>
<dbReference type="SMART" id="SM00544">
    <property type="entry name" value="MA3"/>
    <property type="match status" value="1"/>
</dbReference>
<dbReference type="EMBL" id="CH916366">
    <property type="protein sequence ID" value="EDV96817.1"/>
    <property type="molecule type" value="Genomic_DNA"/>
</dbReference>
<evidence type="ECO:0000313" key="7">
    <source>
        <dbReference type="EMBL" id="EDV96817.1"/>
    </source>
</evidence>
<comment type="similarity">
    <text evidence="2">Belongs to the CWC22 family.</text>
</comment>
<dbReference type="STRING" id="7222.B4J0I1"/>
<feature type="compositionally biased region" description="Low complexity" evidence="5">
    <location>
        <begin position="40"/>
        <end position="52"/>
    </location>
</feature>
<feature type="compositionally biased region" description="Basic and acidic residues" evidence="5">
    <location>
        <begin position="289"/>
        <end position="300"/>
    </location>
</feature>
<evidence type="ECO:0000256" key="5">
    <source>
        <dbReference type="SAM" id="MobiDB-lite"/>
    </source>
</evidence>
<dbReference type="KEGG" id="dgr:6556498"/>
<feature type="region of interest" description="Disordered" evidence="5">
    <location>
        <begin position="1"/>
        <end position="127"/>
    </location>
</feature>
<feature type="compositionally biased region" description="Basic residues" evidence="5">
    <location>
        <begin position="1"/>
        <end position="12"/>
    </location>
</feature>
<keyword evidence="3" id="KW-0539">Nucleus</keyword>
<dbReference type="Gene3D" id="1.25.40.180">
    <property type="match status" value="1"/>
</dbReference>
<sequence>MVKLKKQKQKPLSRKEQRKLKQETKKNNNRIFHASKTNGAQRVAEAAAAALAVTSKTKRKRKPKKKHAKPEEIPREELLAGEVDEDDDESIGSDFSDAEVDARLPPARKVETFEPLGQKPPKKHAGIQRVDEMAARKRELRQHKELLTKSRKQRVKQMKLENVEEDKEIAKLEKKLKLNKSKDKNRLVRKMFNDGLDYLLDFVLDDDEEKQKWEEKQQRKKELKERQEKEEAGMWSEEEDEPMDIPEADGEMEEGDDEDLTDQSDMEQNEDEDDKGSDSENEEEAQQTKFKEDIYGRRRDADGNIVQDEREMEAKGTGQKYIPPHQRALLAASEGASVQQSEQMARLQKQCKGLLNRLSEANLHKISSGVESLYMNNSRYNMNDTLTKLLQEALLGRARANERMVQEHMVLLSYLHAHIGSEIGAHFLQTFVEQFDGYVKEIDSLDLEDKRLNNLVLILCYMYMFKIYEQRLLLELIARLAGSLCEKSVECLLLIFQTVGFRLRKDDPLAFKNMMQNVQLQIASSPLELKENPRLRFMVDILNAVKNNNMSKLPQYDPELAENLRKRLKGMLKNERYVVTLNITLEDLLRADKLGKWWIVGSAWAGNLAEMGSAQAEQEKQRPQPGGERYSEKLLELAKKQHMNTAERRNIFCIIMSAADYVDAFEKILHLSLKDQRTVAYVIIHCALNERRANPYYAHLALKFCQYNRKFQLAFQFASWDRINDIETLSKARIRNLASFLQQLILSAGLQLSVLKVVDFMQLHKLSFYFMREIMLRLLLSSEENQIYSAFERIAKNSKLQQFKQSIRLFMQHFMLAKLEEHAEEQQQLLRQRIEHLDKLLAYVDL</sequence>
<name>B4J0I1_DROGR</name>
<dbReference type="AlphaFoldDB" id="B4J0I1"/>
<dbReference type="InParanoid" id="B4J0I1"/>